<keyword evidence="9" id="KW-1185">Reference proteome</keyword>
<dbReference type="GO" id="GO:0000976">
    <property type="term" value="F:transcription cis-regulatory region binding"/>
    <property type="evidence" value="ECO:0007669"/>
    <property type="project" value="TreeGrafter"/>
</dbReference>
<comment type="caution">
    <text evidence="8">The sequence shown here is derived from an EMBL/GenBank/DDBJ whole genome shotgun (WGS) entry which is preliminary data.</text>
</comment>
<dbReference type="GO" id="GO:0006355">
    <property type="term" value="P:regulation of DNA-templated transcription"/>
    <property type="evidence" value="ECO:0007669"/>
    <property type="project" value="InterPro"/>
</dbReference>
<dbReference type="PANTHER" id="PTHR48111:SF17">
    <property type="entry name" value="TRANSCRIPTIONAL REGULATORY PROTEIN YPDB"/>
    <property type="match status" value="1"/>
</dbReference>
<dbReference type="SMART" id="SM00448">
    <property type="entry name" value="REC"/>
    <property type="match status" value="1"/>
</dbReference>
<keyword evidence="2" id="KW-0805">Transcription regulation</keyword>
<organism evidence="8 9">
    <name type="scientific">Clostridium sartagoforme AAU1</name>
    <dbReference type="NCBI Taxonomy" id="1202534"/>
    <lineage>
        <taxon>Bacteria</taxon>
        <taxon>Bacillati</taxon>
        <taxon>Bacillota</taxon>
        <taxon>Clostridia</taxon>
        <taxon>Eubacteriales</taxon>
        <taxon>Clostridiaceae</taxon>
        <taxon>Clostridium</taxon>
    </lineage>
</organism>
<evidence type="ECO:0000259" key="7">
    <source>
        <dbReference type="PROSITE" id="PS50110"/>
    </source>
</evidence>
<dbReference type="SUPFAM" id="SSF52172">
    <property type="entry name" value="CheY-like"/>
    <property type="match status" value="1"/>
</dbReference>
<dbReference type="RefSeq" id="WP_016208101.1">
    <property type="nucleotide sequence ID" value="NZ_ASRV01000162.1"/>
</dbReference>
<evidence type="ECO:0000256" key="5">
    <source>
        <dbReference type="ARBA" id="ARBA00024867"/>
    </source>
</evidence>
<sequence>MIRSIIIDDEESTIEEVKEIIESFKSIKVTFTASNPFKALEIIENNEIQVAFLDIDMPGMNGITLAEKISSIRPNMEIVFITAYNQYALDAFEVNAIDYILKPVRKARVEKSINKILKVINENSKEENKMVKIKTFNKFEVIINNIPIKWRTLKDKELFAYLIENINNPIHKEKIIEDLWQDIDIKNALIYLQSSIYRIRKILSNIGYNDCIKYANNCYTMNKINLDCDIWIYKNT</sequence>
<dbReference type="OrthoDB" id="3190595at2"/>
<dbReference type="SUPFAM" id="SSF46894">
    <property type="entry name" value="C-terminal effector domain of the bipartite response regulators"/>
    <property type="match status" value="1"/>
</dbReference>
<dbReference type="InterPro" id="IPR039420">
    <property type="entry name" value="WalR-like"/>
</dbReference>
<dbReference type="AlphaFoldDB" id="R9BW32"/>
<dbReference type="Gene3D" id="1.10.10.10">
    <property type="entry name" value="Winged helix-like DNA-binding domain superfamily/Winged helix DNA-binding domain"/>
    <property type="match status" value="1"/>
</dbReference>
<dbReference type="PATRIC" id="fig|1202534.3.peg.2781"/>
<evidence type="ECO:0000256" key="4">
    <source>
        <dbReference type="ARBA" id="ARBA00023163"/>
    </source>
</evidence>
<dbReference type="EMBL" id="ASRV01000162">
    <property type="protein sequence ID" value="EOR21257.1"/>
    <property type="molecule type" value="Genomic_DNA"/>
</dbReference>
<evidence type="ECO:0000256" key="2">
    <source>
        <dbReference type="ARBA" id="ARBA00023015"/>
    </source>
</evidence>
<protein>
    <recommendedName>
        <fullName evidence="1">Stage 0 sporulation protein A homolog</fullName>
    </recommendedName>
</protein>
<name>R9BW32_9CLOT</name>
<feature type="domain" description="Response regulatory" evidence="7">
    <location>
        <begin position="3"/>
        <end position="117"/>
    </location>
</feature>
<reference evidence="8 9" key="1">
    <citation type="submission" date="2013-03" db="EMBL/GenBank/DDBJ databases">
        <title>Whole genome shotgun sequencing of Clostridium sartagoforme AAU1.</title>
        <authorList>
            <person name="Joshi C.G."/>
            <person name="Duggirala S.M."/>
            <person name="Nathani N.M."/>
            <person name="Bhatt V.D."/>
            <person name="Patel A.K."/>
            <person name="Pandya P.R."/>
            <person name="KaPatel J.A."/>
        </authorList>
    </citation>
    <scope>NUCLEOTIDE SEQUENCE [LARGE SCALE GENOMIC DNA]</scope>
    <source>
        <strain evidence="8 9">AAU1</strain>
    </source>
</reference>
<dbReference type="InterPro" id="IPR001789">
    <property type="entry name" value="Sig_transdc_resp-reg_receiver"/>
</dbReference>
<gene>
    <name evidence="8" type="ORF">A500_14051</name>
</gene>
<feature type="modified residue" description="4-aspartylphosphate" evidence="6">
    <location>
        <position position="54"/>
    </location>
</feature>
<evidence type="ECO:0000256" key="6">
    <source>
        <dbReference type="PROSITE-ProRule" id="PRU00169"/>
    </source>
</evidence>
<dbReference type="PANTHER" id="PTHR48111">
    <property type="entry name" value="REGULATOR OF RPOS"/>
    <property type="match status" value="1"/>
</dbReference>
<dbReference type="InterPro" id="IPR016032">
    <property type="entry name" value="Sig_transdc_resp-reg_C-effctor"/>
</dbReference>
<evidence type="ECO:0000256" key="1">
    <source>
        <dbReference type="ARBA" id="ARBA00018672"/>
    </source>
</evidence>
<dbReference type="GO" id="GO:0032993">
    <property type="term" value="C:protein-DNA complex"/>
    <property type="evidence" value="ECO:0007669"/>
    <property type="project" value="TreeGrafter"/>
</dbReference>
<keyword evidence="3" id="KW-0238">DNA-binding</keyword>
<proteinExistence type="predicted"/>
<comment type="function">
    <text evidence="5">May play the central regulatory role in sporulation. It may be an element of the effector pathway responsible for the activation of sporulation genes in response to nutritional stress. Spo0A may act in concert with spo0H (a sigma factor) to control the expression of some genes that are critical to the sporulation process.</text>
</comment>
<evidence type="ECO:0000313" key="8">
    <source>
        <dbReference type="EMBL" id="EOR21257.1"/>
    </source>
</evidence>
<dbReference type="GO" id="GO:0000156">
    <property type="term" value="F:phosphorelay response regulator activity"/>
    <property type="evidence" value="ECO:0007669"/>
    <property type="project" value="TreeGrafter"/>
</dbReference>
<dbReference type="InterPro" id="IPR036388">
    <property type="entry name" value="WH-like_DNA-bd_sf"/>
</dbReference>
<evidence type="ECO:0000313" key="9">
    <source>
        <dbReference type="Proteomes" id="UP000013988"/>
    </source>
</evidence>
<dbReference type="GO" id="GO:0005829">
    <property type="term" value="C:cytosol"/>
    <property type="evidence" value="ECO:0007669"/>
    <property type="project" value="TreeGrafter"/>
</dbReference>
<keyword evidence="4" id="KW-0804">Transcription</keyword>
<keyword evidence="6" id="KW-0597">Phosphoprotein</keyword>
<dbReference type="Proteomes" id="UP000013988">
    <property type="component" value="Unassembled WGS sequence"/>
</dbReference>
<accession>R9BW32</accession>
<dbReference type="PROSITE" id="PS50110">
    <property type="entry name" value="RESPONSE_REGULATORY"/>
    <property type="match status" value="1"/>
</dbReference>
<evidence type="ECO:0000256" key="3">
    <source>
        <dbReference type="ARBA" id="ARBA00023125"/>
    </source>
</evidence>
<dbReference type="Gene3D" id="3.40.50.2300">
    <property type="match status" value="1"/>
</dbReference>
<dbReference type="InterPro" id="IPR011006">
    <property type="entry name" value="CheY-like_superfamily"/>
</dbReference>
<dbReference type="Pfam" id="PF00072">
    <property type="entry name" value="Response_reg"/>
    <property type="match status" value="1"/>
</dbReference>